<dbReference type="SUPFAM" id="SSF52402">
    <property type="entry name" value="Adenine nucleotide alpha hydrolases-like"/>
    <property type="match status" value="1"/>
</dbReference>
<accession>A0A7K1LKT1</accession>
<comment type="caution">
    <text evidence="3">The sequence shown here is derived from an EMBL/GenBank/DDBJ whole genome shotgun (WGS) entry which is preliminary data.</text>
</comment>
<dbReference type="PRINTS" id="PR01438">
    <property type="entry name" value="UNVRSLSTRESS"/>
</dbReference>
<feature type="domain" description="UspA" evidence="2">
    <location>
        <begin position="30"/>
        <end position="153"/>
    </location>
</feature>
<dbReference type="PANTHER" id="PTHR46268:SF6">
    <property type="entry name" value="UNIVERSAL STRESS PROTEIN UP12"/>
    <property type="match status" value="1"/>
</dbReference>
<comment type="similarity">
    <text evidence="1">Belongs to the universal stress protein A family.</text>
</comment>
<name>A0A7K1LKT1_9MICC</name>
<protein>
    <submittedName>
        <fullName evidence="3">Universal stress protein</fullName>
    </submittedName>
</protein>
<dbReference type="OrthoDB" id="5419113at2"/>
<dbReference type="Gene3D" id="3.40.50.620">
    <property type="entry name" value="HUPs"/>
    <property type="match status" value="1"/>
</dbReference>
<evidence type="ECO:0000259" key="2">
    <source>
        <dbReference type="Pfam" id="PF00582"/>
    </source>
</evidence>
<dbReference type="InterPro" id="IPR006015">
    <property type="entry name" value="Universal_stress_UspA"/>
</dbReference>
<evidence type="ECO:0000313" key="3">
    <source>
        <dbReference type="EMBL" id="MUN55796.1"/>
    </source>
</evidence>
<dbReference type="CDD" id="cd00293">
    <property type="entry name" value="USP-like"/>
    <property type="match status" value="1"/>
</dbReference>
<reference evidence="3 4" key="1">
    <citation type="submission" date="2019-12" db="EMBL/GenBank/DDBJ databases">
        <authorList>
            <person name="Li J."/>
            <person name="Shi Y."/>
            <person name="Xu G."/>
            <person name="Xiao D."/>
            <person name="Ran X."/>
        </authorList>
    </citation>
    <scope>NUCLEOTIDE SEQUENCE [LARGE SCALE GENOMIC DNA]</scope>
    <source>
        <strain evidence="3 4">JCM 15915</strain>
    </source>
</reference>
<dbReference type="EMBL" id="WOGT01000008">
    <property type="protein sequence ID" value="MUN55796.1"/>
    <property type="molecule type" value="Genomic_DNA"/>
</dbReference>
<keyword evidence="4" id="KW-1185">Reference proteome</keyword>
<gene>
    <name evidence="3" type="ORF">GMA10_11335</name>
</gene>
<dbReference type="RefSeq" id="WP_129315594.1">
    <property type="nucleotide sequence ID" value="NZ_NOIQ01000009.1"/>
</dbReference>
<dbReference type="PANTHER" id="PTHR46268">
    <property type="entry name" value="STRESS RESPONSE PROTEIN NHAX"/>
    <property type="match status" value="1"/>
</dbReference>
<organism evidence="3 4">
    <name type="scientific">Rothia koreensis</name>
    <dbReference type="NCBI Taxonomy" id="592378"/>
    <lineage>
        <taxon>Bacteria</taxon>
        <taxon>Bacillati</taxon>
        <taxon>Actinomycetota</taxon>
        <taxon>Actinomycetes</taxon>
        <taxon>Micrococcales</taxon>
        <taxon>Micrococcaceae</taxon>
        <taxon>Rothia</taxon>
    </lineage>
</organism>
<sequence length="153" mass="16731">MSDFYSKPARLMPEPSLRVSASAGIDRAARTVVLGHRSDASPRVMREAIAAAEREKAALRVVVYASDSTTSPTASRIEMVKEVSRQIIDAGIEFEIQRAGDDVANQVLELAEEHDARLIVLATRRRSPVMKLFLGSSAQRVILEADCPVLTVK</sequence>
<dbReference type="InterPro" id="IPR014729">
    <property type="entry name" value="Rossmann-like_a/b/a_fold"/>
</dbReference>
<dbReference type="AlphaFoldDB" id="A0A7K1LKT1"/>
<evidence type="ECO:0000256" key="1">
    <source>
        <dbReference type="ARBA" id="ARBA00008791"/>
    </source>
</evidence>
<evidence type="ECO:0000313" key="4">
    <source>
        <dbReference type="Proteomes" id="UP000462152"/>
    </source>
</evidence>
<proteinExistence type="inferred from homology"/>
<dbReference type="Pfam" id="PF00582">
    <property type="entry name" value="Usp"/>
    <property type="match status" value="1"/>
</dbReference>
<dbReference type="InterPro" id="IPR006016">
    <property type="entry name" value="UspA"/>
</dbReference>
<dbReference type="Proteomes" id="UP000462152">
    <property type="component" value="Unassembled WGS sequence"/>
</dbReference>